<evidence type="ECO:0000313" key="6">
    <source>
        <dbReference type="Proteomes" id="UP000009875"/>
    </source>
</evidence>
<dbReference type="SMART" id="SM01134">
    <property type="entry name" value="DeoRC"/>
    <property type="match status" value="1"/>
</dbReference>
<keyword evidence="1" id="KW-0805">Transcription regulation</keyword>
<dbReference type="STRING" id="883081.HMPREF9698_00879"/>
<reference evidence="5 6" key="1">
    <citation type="submission" date="2012-09" db="EMBL/GenBank/DDBJ databases">
        <title>The Genome Sequence of Alloiococcus otitis ATCC 51267.</title>
        <authorList>
            <consortium name="The Broad Institute Genome Sequencing Platform"/>
            <person name="Earl A."/>
            <person name="Ward D."/>
            <person name="Feldgarden M."/>
            <person name="Gevers D."/>
            <person name="Huys G."/>
            <person name="Walker B."/>
            <person name="Young S.K."/>
            <person name="Zeng Q."/>
            <person name="Gargeya S."/>
            <person name="Fitzgerald M."/>
            <person name="Haas B."/>
            <person name="Abouelleil A."/>
            <person name="Alvarado L."/>
            <person name="Arachchi H.M."/>
            <person name="Berlin A.M."/>
            <person name="Chapman S.B."/>
            <person name="Goldberg J."/>
            <person name="Griggs A."/>
            <person name="Gujja S."/>
            <person name="Hansen M."/>
            <person name="Howarth C."/>
            <person name="Imamovic A."/>
            <person name="Larimer J."/>
            <person name="McCowen C."/>
            <person name="Montmayeur A."/>
            <person name="Murphy C."/>
            <person name="Neiman D."/>
            <person name="Pearson M."/>
            <person name="Priest M."/>
            <person name="Roberts A."/>
            <person name="Saif S."/>
            <person name="Shea T."/>
            <person name="Sisk P."/>
            <person name="Sykes S."/>
            <person name="Wortman J."/>
            <person name="Nusbaum C."/>
            <person name="Birren B."/>
        </authorList>
    </citation>
    <scope>NUCLEOTIDE SEQUENCE [LARGE SCALE GENOMIC DNA]</scope>
    <source>
        <strain evidence="5 6">ATCC 51267</strain>
    </source>
</reference>
<sequence>MLTEKRRQLILTQLQQDKIIQSQDLVDRLGISESTVRRDLASLEADGKLVRVHGGAKLPRDLTPELDLSEKSVKNSQEKARIACYAASLVQDGARIYLDAGTTSLEMVSHLKGKDILVVTNGVNHGHRLLTLGIETILVGGRAKLNTQAVVGSQAVDQVRNYRFSHVFLGTNSIDAKLGLTTPDSEEAAIKQAVAANGDRVFVLADQSKFDKVSFHKFLDLADCMVITSTLTGELRKDYQDLTTLKEV</sequence>
<dbReference type="PANTHER" id="PTHR30363:SF56">
    <property type="entry name" value="TRANSCRIPTIONAL REGULATOR, DEOR FAMILY"/>
    <property type="match status" value="1"/>
</dbReference>
<proteinExistence type="predicted"/>
<keyword evidence="6" id="KW-1185">Reference proteome</keyword>
<dbReference type="InterPro" id="IPR014036">
    <property type="entry name" value="DeoR-like_C"/>
</dbReference>
<dbReference type="OrthoDB" id="9797223at2"/>
<evidence type="ECO:0000313" key="5">
    <source>
        <dbReference type="EMBL" id="EKU93584.1"/>
    </source>
</evidence>
<dbReference type="GO" id="GO:0003677">
    <property type="term" value="F:DNA binding"/>
    <property type="evidence" value="ECO:0007669"/>
    <property type="project" value="UniProtKB-KW"/>
</dbReference>
<name>K9E8Q3_9LACT</name>
<dbReference type="SUPFAM" id="SSF100950">
    <property type="entry name" value="NagB/RpiA/CoA transferase-like"/>
    <property type="match status" value="1"/>
</dbReference>
<evidence type="ECO:0000256" key="3">
    <source>
        <dbReference type="ARBA" id="ARBA00023163"/>
    </source>
</evidence>
<protein>
    <recommendedName>
        <fullName evidence="4">HTH deoR-type domain-containing protein</fullName>
    </recommendedName>
</protein>
<dbReference type="Gene3D" id="1.10.10.10">
    <property type="entry name" value="Winged helix-like DNA-binding domain superfamily/Winged helix DNA-binding domain"/>
    <property type="match status" value="1"/>
</dbReference>
<dbReference type="Proteomes" id="UP000009875">
    <property type="component" value="Unassembled WGS sequence"/>
</dbReference>
<dbReference type="PATRIC" id="fig|883081.3.peg.876"/>
<gene>
    <name evidence="5" type="ORF">HMPREF9698_00879</name>
</gene>
<dbReference type="InterPro" id="IPR036388">
    <property type="entry name" value="WH-like_DNA-bd_sf"/>
</dbReference>
<dbReference type="InterPro" id="IPR050313">
    <property type="entry name" value="Carb_Metab_HTH_regulators"/>
</dbReference>
<dbReference type="Pfam" id="PF08220">
    <property type="entry name" value="HTH_DeoR"/>
    <property type="match status" value="1"/>
</dbReference>
<dbReference type="GO" id="GO:0003700">
    <property type="term" value="F:DNA-binding transcription factor activity"/>
    <property type="evidence" value="ECO:0007669"/>
    <property type="project" value="InterPro"/>
</dbReference>
<dbReference type="PROSITE" id="PS51000">
    <property type="entry name" value="HTH_DEOR_2"/>
    <property type="match status" value="1"/>
</dbReference>
<evidence type="ECO:0000256" key="1">
    <source>
        <dbReference type="ARBA" id="ARBA00023015"/>
    </source>
</evidence>
<dbReference type="InterPro" id="IPR036390">
    <property type="entry name" value="WH_DNA-bd_sf"/>
</dbReference>
<dbReference type="InterPro" id="IPR037171">
    <property type="entry name" value="NagB/RpiA_transferase-like"/>
</dbReference>
<dbReference type="Gene3D" id="3.40.50.1360">
    <property type="match status" value="1"/>
</dbReference>
<dbReference type="PRINTS" id="PR00037">
    <property type="entry name" value="HTHLACR"/>
</dbReference>
<dbReference type="InterPro" id="IPR018356">
    <property type="entry name" value="Tscrpt_reg_HTH_DeoR_CS"/>
</dbReference>
<feature type="domain" description="HTH deoR-type" evidence="4">
    <location>
        <begin position="3"/>
        <end position="58"/>
    </location>
</feature>
<dbReference type="eggNOG" id="COG1349">
    <property type="taxonomic scope" value="Bacteria"/>
</dbReference>
<dbReference type="EMBL" id="AGXA01000018">
    <property type="protein sequence ID" value="EKU93584.1"/>
    <property type="molecule type" value="Genomic_DNA"/>
</dbReference>
<dbReference type="SMART" id="SM00420">
    <property type="entry name" value="HTH_DEOR"/>
    <property type="match status" value="1"/>
</dbReference>
<dbReference type="AlphaFoldDB" id="K9E8Q3"/>
<dbReference type="PANTHER" id="PTHR30363">
    <property type="entry name" value="HTH-TYPE TRANSCRIPTIONAL REGULATOR SRLR-RELATED"/>
    <property type="match status" value="1"/>
</dbReference>
<organism evidence="5 6">
    <name type="scientific">Alloiococcus otitis ATCC 51267</name>
    <dbReference type="NCBI Taxonomy" id="883081"/>
    <lineage>
        <taxon>Bacteria</taxon>
        <taxon>Bacillati</taxon>
        <taxon>Bacillota</taxon>
        <taxon>Bacilli</taxon>
        <taxon>Lactobacillales</taxon>
        <taxon>Carnobacteriaceae</taxon>
        <taxon>Alloiococcus</taxon>
    </lineage>
</organism>
<comment type="caution">
    <text evidence="5">The sequence shown here is derived from an EMBL/GenBank/DDBJ whole genome shotgun (WGS) entry which is preliminary data.</text>
</comment>
<evidence type="ECO:0000256" key="2">
    <source>
        <dbReference type="ARBA" id="ARBA00023125"/>
    </source>
</evidence>
<dbReference type="SUPFAM" id="SSF46785">
    <property type="entry name" value="Winged helix' DNA-binding domain"/>
    <property type="match status" value="1"/>
</dbReference>
<dbReference type="InterPro" id="IPR001034">
    <property type="entry name" value="DeoR_HTH"/>
</dbReference>
<dbReference type="HOGENOM" id="CLU_060699_1_3_9"/>
<accession>K9E8Q3</accession>
<dbReference type="Pfam" id="PF00455">
    <property type="entry name" value="DeoRC"/>
    <property type="match status" value="1"/>
</dbReference>
<dbReference type="PROSITE" id="PS00894">
    <property type="entry name" value="HTH_DEOR_1"/>
    <property type="match status" value="1"/>
</dbReference>
<keyword evidence="2" id="KW-0238">DNA-binding</keyword>
<keyword evidence="3" id="KW-0804">Transcription</keyword>
<evidence type="ECO:0000259" key="4">
    <source>
        <dbReference type="PROSITE" id="PS51000"/>
    </source>
</evidence>